<name>A0ABQ7WMC3_SOLTU</name>
<feature type="region of interest" description="Disordered" evidence="1">
    <location>
        <begin position="18"/>
        <end position="49"/>
    </location>
</feature>
<gene>
    <name evidence="2" type="ORF">KY290_001467</name>
</gene>
<accession>A0ABQ7WMC3</accession>
<reference evidence="2 3" key="1">
    <citation type="journal article" date="2021" name="bioRxiv">
        <title>Chromosome-scale and haplotype-resolved genome assembly of a tetraploid potato cultivar.</title>
        <authorList>
            <person name="Sun H."/>
            <person name="Jiao W.-B."/>
            <person name="Krause K."/>
            <person name="Campoy J.A."/>
            <person name="Goel M."/>
            <person name="Folz-Donahue K."/>
            <person name="Kukat C."/>
            <person name="Huettel B."/>
            <person name="Schneeberger K."/>
        </authorList>
    </citation>
    <scope>NUCLEOTIDE SEQUENCE [LARGE SCALE GENOMIC DNA]</scope>
    <source>
        <strain evidence="2">SolTubOtavaFocal</strain>
        <tissue evidence="2">Leaves</tissue>
    </source>
</reference>
<keyword evidence="3" id="KW-1185">Reference proteome</keyword>
<proteinExistence type="predicted"/>
<protein>
    <submittedName>
        <fullName evidence="2">Uncharacterized protein</fullName>
    </submittedName>
</protein>
<feature type="compositionally biased region" description="Polar residues" evidence="1">
    <location>
        <begin position="31"/>
        <end position="49"/>
    </location>
</feature>
<comment type="caution">
    <text evidence="2">The sequence shown here is derived from an EMBL/GenBank/DDBJ whole genome shotgun (WGS) entry which is preliminary data.</text>
</comment>
<evidence type="ECO:0000256" key="1">
    <source>
        <dbReference type="SAM" id="MobiDB-lite"/>
    </source>
</evidence>
<evidence type="ECO:0000313" key="2">
    <source>
        <dbReference type="EMBL" id="KAH0781869.1"/>
    </source>
</evidence>
<feature type="region of interest" description="Disordered" evidence="1">
    <location>
        <begin position="73"/>
        <end position="98"/>
    </location>
</feature>
<sequence length="98" mass="11053">MLVANASSRMSNWAATNIGCRCSKPPATAAPTKQRSGGENTTDQKPMNNSELYWRKLQAIRFPLLFDEWYKKQQQQEAPNILDQQNSGQRTPAKSRLG</sequence>
<dbReference type="Proteomes" id="UP000826656">
    <property type="component" value="Unassembled WGS sequence"/>
</dbReference>
<feature type="compositionally biased region" description="Polar residues" evidence="1">
    <location>
        <begin position="73"/>
        <end position="92"/>
    </location>
</feature>
<dbReference type="EMBL" id="JAIVGD010000001">
    <property type="protein sequence ID" value="KAH0781869.1"/>
    <property type="molecule type" value="Genomic_DNA"/>
</dbReference>
<evidence type="ECO:0000313" key="3">
    <source>
        <dbReference type="Proteomes" id="UP000826656"/>
    </source>
</evidence>
<organism evidence="2 3">
    <name type="scientific">Solanum tuberosum</name>
    <name type="common">Potato</name>
    <dbReference type="NCBI Taxonomy" id="4113"/>
    <lineage>
        <taxon>Eukaryota</taxon>
        <taxon>Viridiplantae</taxon>
        <taxon>Streptophyta</taxon>
        <taxon>Embryophyta</taxon>
        <taxon>Tracheophyta</taxon>
        <taxon>Spermatophyta</taxon>
        <taxon>Magnoliopsida</taxon>
        <taxon>eudicotyledons</taxon>
        <taxon>Gunneridae</taxon>
        <taxon>Pentapetalae</taxon>
        <taxon>asterids</taxon>
        <taxon>lamiids</taxon>
        <taxon>Solanales</taxon>
        <taxon>Solanaceae</taxon>
        <taxon>Solanoideae</taxon>
        <taxon>Solaneae</taxon>
        <taxon>Solanum</taxon>
    </lineage>
</organism>